<evidence type="ECO:0000313" key="2">
    <source>
        <dbReference type="EMBL" id="OLP84754.1"/>
    </source>
</evidence>
<sequence length="109" mass="11672">MQEIQPSSGSTILARTPRSSETSTRCLAEITPSCGDFSDTLSRTIAGSVVQAQPGRMTSSPSGNSLISKRSPAFRSITYMEPAEQAANRSATQAIRRVDCASFLVCRIE</sequence>
<reference evidence="2 3" key="1">
    <citation type="submission" date="2016-02" db="EMBL/GenBank/DDBJ databases">
        <title>Genome analysis of coral dinoflagellate symbionts highlights evolutionary adaptations to a symbiotic lifestyle.</title>
        <authorList>
            <person name="Aranda M."/>
            <person name="Li Y."/>
            <person name="Liew Y.J."/>
            <person name="Baumgarten S."/>
            <person name="Simakov O."/>
            <person name="Wilson M."/>
            <person name="Piel J."/>
            <person name="Ashoor H."/>
            <person name="Bougouffa S."/>
            <person name="Bajic V.B."/>
            <person name="Ryu T."/>
            <person name="Ravasi T."/>
            <person name="Bayer T."/>
            <person name="Micklem G."/>
            <person name="Kim H."/>
            <person name="Bhak J."/>
            <person name="Lajeunesse T.C."/>
            <person name="Voolstra C.R."/>
        </authorList>
    </citation>
    <scope>NUCLEOTIDE SEQUENCE [LARGE SCALE GENOMIC DNA]</scope>
    <source>
        <strain evidence="2 3">CCMP2467</strain>
    </source>
</reference>
<dbReference type="AlphaFoldDB" id="A0A1Q9CPB0"/>
<evidence type="ECO:0000256" key="1">
    <source>
        <dbReference type="SAM" id="MobiDB-lite"/>
    </source>
</evidence>
<evidence type="ECO:0000313" key="3">
    <source>
        <dbReference type="Proteomes" id="UP000186817"/>
    </source>
</evidence>
<dbReference type="Proteomes" id="UP000186817">
    <property type="component" value="Unassembled WGS sequence"/>
</dbReference>
<gene>
    <name evidence="2" type="ORF">AK812_SmicGene49091</name>
</gene>
<name>A0A1Q9CPB0_SYMMI</name>
<feature type="region of interest" description="Disordered" evidence="1">
    <location>
        <begin position="1"/>
        <end position="25"/>
    </location>
</feature>
<organism evidence="2 3">
    <name type="scientific">Symbiodinium microadriaticum</name>
    <name type="common">Dinoflagellate</name>
    <name type="synonym">Zooxanthella microadriatica</name>
    <dbReference type="NCBI Taxonomy" id="2951"/>
    <lineage>
        <taxon>Eukaryota</taxon>
        <taxon>Sar</taxon>
        <taxon>Alveolata</taxon>
        <taxon>Dinophyceae</taxon>
        <taxon>Suessiales</taxon>
        <taxon>Symbiodiniaceae</taxon>
        <taxon>Symbiodinium</taxon>
    </lineage>
</organism>
<accession>A0A1Q9CPB0</accession>
<proteinExistence type="predicted"/>
<comment type="caution">
    <text evidence="2">The sequence shown here is derived from an EMBL/GenBank/DDBJ whole genome shotgun (WGS) entry which is preliminary data.</text>
</comment>
<protein>
    <submittedName>
        <fullName evidence="2">Uncharacterized protein</fullName>
    </submittedName>
</protein>
<dbReference type="EMBL" id="LSRX01001020">
    <property type="protein sequence ID" value="OLP84754.1"/>
    <property type="molecule type" value="Genomic_DNA"/>
</dbReference>
<keyword evidence="3" id="KW-1185">Reference proteome</keyword>